<name>C9SQX4_VERA1</name>
<dbReference type="eggNOG" id="KOG0583">
    <property type="taxonomic scope" value="Eukaryota"/>
</dbReference>
<organism evidence="3">
    <name type="scientific">Verticillium alfalfae (strain VaMs.102 / ATCC MYA-4576 / FGSC 10136)</name>
    <name type="common">Verticillium wilt of alfalfa</name>
    <name type="synonym">Verticillium albo-atrum</name>
    <dbReference type="NCBI Taxonomy" id="526221"/>
    <lineage>
        <taxon>Eukaryota</taxon>
        <taxon>Fungi</taxon>
        <taxon>Dikarya</taxon>
        <taxon>Ascomycota</taxon>
        <taxon>Pezizomycotina</taxon>
        <taxon>Sordariomycetes</taxon>
        <taxon>Hypocreomycetidae</taxon>
        <taxon>Glomerellales</taxon>
        <taxon>Plectosphaerellaceae</taxon>
        <taxon>Verticillium</taxon>
    </lineage>
</organism>
<feature type="compositionally biased region" description="Polar residues" evidence="1">
    <location>
        <begin position="118"/>
        <end position="129"/>
    </location>
</feature>
<sequence length="226" mass="24522">MAGSDASYKKLKEDFVSNLSGGPAGEVNYVIGVAPVCSLYPLAWRASYIGSKLLGRNGSMFGGKNKRRSEHPSEDKSRKYPPVSMPNNMPGNGEPRASIDSRASRRSFSLGFGKKRSGSISGSHTSLEKPQNPRRFSLLPQSFSRAMGINKDSGSPPPDSQMSQQDLPIQDPAEMDDQRRYGDRPVQSRGHAGYFDGAEPMPFLRTCSSSSSNSKDPCSTRAPTLL</sequence>
<feature type="region of interest" description="Disordered" evidence="1">
    <location>
        <begin position="59"/>
        <end position="226"/>
    </location>
</feature>
<dbReference type="Proteomes" id="UP000008698">
    <property type="component" value="Unassembled WGS sequence"/>
</dbReference>
<reference evidence="3" key="1">
    <citation type="journal article" date="2011" name="PLoS Pathog.">
        <title>Comparative genomics yields insights into niche adaptation of plant vascular wilt pathogens.</title>
        <authorList>
            <person name="Klosterman S.J."/>
            <person name="Subbarao K.V."/>
            <person name="Kang S."/>
            <person name="Veronese P."/>
            <person name="Gold S.E."/>
            <person name="Thomma B.P.H.J."/>
            <person name="Chen Z."/>
            <person name="Henrissat B."/>
            <person name="Lee Y.-H."/>
            <person name="Park J."/>
            <person name="Garcia-Pedrajas M.D."/>
            <person name="Barbara D.J."/>
            <person name="Anchieta A."/>
            <person name="de Jonge R."/>
            <person name="Santhanam P."/>
            <person name="Maruthachalam K."/>
            <person name="Atallah Z."/>
            <person name="Amyotte S.G."/>
            <person name="Paz Z."/>
            <person name="Inderbitzin P."/>
            <person name="Hayes R.J."/>
            <person name="Heiman D.I."/>
            <person name="Young S."/>
            <person name="Zeng Q."/>
            <person name="Engels R."/>
            <person name="Galagan J."/>
            <person name="Cuomo C.A."/>
            <person name="Dobinson K.F."/>
            <person name="Ma L.-J."/>
        </authorList>
    </citation>
    <scope>NUCLEOTIDE SEQUENCE [LARGE SCALE GENOMIC DNA]</scope>
    <source>
        <strain evidence="3">VaMs.102 / ATCC MYA-4576 / FGSC 10136</strain>
    </source>
</reference>
<proteinExistence type="predicted"/>
<evidence type="ECO:0000313" key="3">
    <source>
        <dbReference type="Proteomes" id="UP000008698"/>
    </source>
</evidence>
<dbReference type="GeneID" id="9527796"/>
<evidence type="ECO:0000313" key="2">
    <source>
        <dbReference type="EMBL" id="EEY21249.1"/>
    </source>
</evidence>
<dbReference type="EMBL" id="DS985222">
    <property type="protein sequence ID" value="EEY21249.1"/>
    <property type="molecule type" value="Genomic_DNA"/>
</dbReference>
<gene>
    <name evidence="2" type="ORF">VDBG_07359</name>
</gene>
<dbReference type="STRING" id="526221.C9SQX4"/>
<evidence type="ECO:0000256" key="1">
    <source>
        <dbReference type="SAM" id="MobiDB-lite"/>
    </source>
</evidence>
<dbReference type="AlphaFoldDB" id="C9SQX4"/>
<protein>
    <submittedName>
        <fullName evidence="2">Predicted protein</fullName>
    </submittedName>
</protein>
<keyword evidence="3" id="KW-1185">Reference proteome</keyword>
<dbReference type="HOGENOM" id="CLU_1225581_0_0_1"/>
<dbReference type="OrthoDB" id="193931at2759"/>
<dbReference type="KEGG" id="val:VDBG_07359"/>
<dbReference type="RefSeq" id="XP_003002788.1">
    <property type="nucleotide sequence ID" value="XM_003002742.1"/>
</dbReference>
<accession>C9SQX4</accession>